<organism evidence="3 4">
    <name type="scientific">Polaromonas aquatica</name>
    <dbReference type="NCBI Taxonomy" id="332657"/>
    <lineage>
        <taxon>Bacteria</taxon>
        <taxon>Pseudomonadati</taxon>
        <taxon>Pseudomonadota</taxon>
        <taxon>Betaproteobacteria</taxon>
        <taxon>Burkholderiales</taxon>
        <taxon>Comamonadaceae</taxon>
        <taxon>Polaromonas</taxon>
    </lineage>
</organism>
<evidence type="ECO:0000313" key="3">
    <source>
        <dbReference type="EMBL" id="MFC6280145.1"/>
    </source>
</evidence>
<accession>A0ABW1TTH8</accession>
<dbReference type="PANTHER" id="PTHR34205">
    <property type="entry name" value="TRANSMEMBRANE PROTEIN"/>
    <property type="match status" value="1"/>
</dbReference>
<reference evidence="4" key="1">
    <citation type="journal article" date="2019" name="Int. J. Syst. Evol. Microbiol.">
        <title>The Global Catalogue of Microorganisms (GCM) 10K type strain sequencing project: providing services to taxonomists for standard genome sequencing and annotation.</title>
        <authorList>
            <consortium name="The Broad Institute Genomics Platform"/>
            <consortium name="The Broad Institute Genome Sequencing Center for Infectious Disease"/>
            <person name="Wu L."/>
            <person name="Ma J."/>
        </authorList>
    </citation>
    <scope>NUCLEOTIDE SEQUENCE [LARGE SCALE GENOMIC DNA]</scope>
    <source>
        <strain evidence="4">CCUG 39402</strain>
    </source>
</reference>
<name>A0ABW1TTH8_9BURK</name>
<proteinExistence type="predicted"/>
<dbReference type="Proteomes" id="UP001596270">
    <property type="component" value="Unassembled WGS sequence"/>
</dbReference>
<feature type="transmembrane region" description="Helical" evidence="2">
    <location>
        <begin position="46"/>
        <end position="63"/>
    </location>
</feature>
<dbReference type="Pfam" id="PF06127">
    <property type="entry name" value="Mpo1-like"/>
    <property type="match status" value="1"/>
</dbReference>
<protein>
    <submittedName>
        <fullName evidence="3">Mpo1-like protein</fullName>
    </submittedName>
</protein>
<dbReference type="InterPro" id="IPR009305">
    <property type="entry name" value="Mpo1-like"/>
</dbReference>
<keyword evidence="2" id="KW-0812">Transmembrane</keyword>
<evidence type="ECO:0000256" key="1">
    <source>
        <dbReference type="SAM" id="MobiDB-lite"/>
    </source>
</evidence>
<keyword evidence="4" id="KW-1185">Reference proteome</keyword>
<sequence length="120" mass="13395">MTTASSDAAHAASGATPAVDPRSFRSFAEFYPFYLTEHSNRTCRRLHFAGASLTLVCLATLVLTRNPLWVLAALLCGYGFAWVGHFGFEKNRPASFKRPLYSLMGDWAMYRDIWAGKVKL</sequence>
<evidence type="ECO:0000256" key="2">
    <source>
        <dbReference type="SAM" id="Phobius"/>
    </source>
</evidence>
<feature type="transmembrane region" description="Helical" evidence="2">
    <location>
        <begin position="69"/>
        <end position="88"/>
    </location>
</feature>
<keyword evidence="2" id="KW-0472">Membrane</keyword>
<evidence type="ECO:0000313" key="4">
    <source>
        <dbReference type="Proteomes" id="UP001596270"/>
    </source>
</evidence>
<keyword evidence="2" id="KW-1133">Transmembrane helix</keyword>
<dbReference type="RefSeq" id="WP_371434485.1">
    <property type="nucleotide sequence ID" value="NZ_JBHSRS010000005.1"/>
</dbReference>
<comment type="caution">
    <text evidence="3">The sequence shown here is derived from an EMBL/GenBank/DDBJ whole genome shotgun (WGS) entry which is preliminary data.</text>
</comment>
<gene>
    <name evidence="3" type="ORF">ACFQND_02740</name>
</gene>
<dbReference type="EMBL" id="JBHSRS010000005">
    <property type="protein sequence ID" value="MFC6280145.1"/>
    <property type="molecule type" value="Genomic_DNA"/>
</dbReference>
<feature type="compositionally biased region" description="Low complexity" evidence="1">
    <location>
        <begin position="1"/>
        <end position="18"/>
    </location>
</feature>
<feature type="region of interest" description="Disordered" evidence="1">
    <location>
        <begin position="1"/>
        <end position="20"/>
    </location>
</feature>
<dbReference type="PANTHER" id="PTHR34205:SF2">
    <property type="entry name" value="DUF962 DOMAIN-CONTAINING PROTEIN"/>
    <property type="match status" value="1"/>
</dbReference>